<dbReference type="InterPro" id="IPR029058">
    <property type="entry name" value="AB_hydrolase_fold"/>
</dbReference>
<dbReference type="RefSeq" id="WP_249737088.1">
    <property type="nucleotide sequence ID" value="NZ_JAKNCJ010000002.1"/>
</dbReference>
<comment type="caution">
    <text evidence="2">The sequence shown here is derived from an EMBL/GenBank/DDBJ whole genome shotgun (WGS) entry which is preliminary data.</text>
</comment>
<evidence type="ECO:0000259" key="1">
    <source>
        <dbReference type="Pfam" id="PF00561"/>
    </source>
</evidence>
<feature type="domain" description="AB hydrolase-1" evidence="1">
    <location>
        <begin position="68"/>
        <end position="370"/>
    </location>
</feature>
<evidence type="ECO:0000313" key="2">
    <source>
        <dbReference type="EMBL" id="MCL6422991.1"/>
    </source>
</evidence>
<dbReference type="Proteomes" id="UP001203761">
    <property type="component" value="Unassembled WGS sequence"/>
</dbReference>
<dbReference type="SUPFAM" id="SSF53474">
    <property type="entry name" value="alpha/beta-Hydrolases"/>
    <property type="match status" value="1"/>
</dbReference>
<dbReference type="PANTHER" id="PTHR43433">
    <property type="entry name" value="HYDROLASE, ALPHA/BETA FOLD FAMILY PROTEIN"/>
    <property type="match status" value="1"/>
</dbReference>
<accession>A0ABT0QZD2</accession>
<keyword evidence="3" id="KW-1185">Reference proteome</keyword>
<sequence length="456" mass="49308">MATLADLADRAGQDELLQIRNDLMTVYRPISSDDERLFPLRYARVNPRRVGRASEKVQRAARRLVTPTVLVLPDGPGTASVLPYDLLRRALAAKGLDVIMVEHRGVGLSRLDAEGHDLPPHAMRMREVLEDIVAVLDHAQVGEVVVYGCGYGAHLALALAALHPERVASLVLDSPFVSAADEACAQSAVRARYWDGADPATDTIAAALRRLDESGAVDARRAGPVILAAHEYGGVEDVRELVDLLALGRGQLTWASLWQALTTEWLTSTRFVNEPDLVARIAHTAIGLGSQADGGPMDPLLLAGEAARAVPAFTEPEIDLEPLLGRITAPTLVLVGERDLVTPPEVARRVADAIPGARLLEVRGTGHALLDAHSQLARIAIWWSAAGAHDALLERAEELQDLPRTPTSWALTHGLRLALAAERYSPWRLRLESARSRRAISRLDPSGRKAAKGPRL</sequence>
<evidence type="ECO:0000313" key="3">
    <source>
        <dbReference type="Proteomes" id="UP001203761"/>
    </source>
</evidence>
<dbReference type="InterPro" id="IPR000073">
    <property type="entry name" value="AB_hydrolase_1"/>
</dbReference>
<protein>
    <submittedName>
        <fullName evidence="2">Alpha/beta hydrolase</fullName>
    </submittedName>
</protein>
<dbReference type="Gene3D" id="3.40.50.1820">
    <property type="entry name" value="alpha/beta hydrolase"/>
    <property type="match status" value="1"/>
</dbReference>
<dbReference type="InterPro" id="IPR050471">
    <property type="entry name" value="AB_hydrolase"/>
</dbReference>
<gene>
    <name evidence="2" type="ORF">Bequi_06240</name>
</gene>
<keyword evidence="2" id="KW-0378">Hydrolase</keyword>
<dbReference type="PANTHER" id="PTHR43433:SF8">
    <property type="entry name" value="BIFUNCTIONAL LIPASE_ADENYLATE CYCLASE LIPJ"/>
    <property type="match status" value="1"/>
</dbReference>
<reference evidence="2" key="1">
    <citation type="submission" date="2022-02" db="EMBL/GenBank/DDBJ databases">
        <authorList>
            <person name="Lee M."/>
            <person name="Kim S.-J."/>
            <person name="Jung M.-Y."/>
        </authorList>
    </citation>
    <scope>NUCLEOTIDE SEQUENCE</scope>
    <source>
        <strain evidence="2">JHP9</strain>
    </source>
</reference>
<proteinExistence type="predicted"/>
<dbReference type="EMBL" id="JAKNCJ010000002">
    <property type="protein sequence ID" value="MCL6422991.1"/>
    <property type="molecule type" value="Genomic_DNA"/>
</dbReference>
<organism evidence="2 3">
    <name type="scientific">Brachybacterium equifaecis</name>
    <dbReference type="NCBI Taxonomy" id="2910770"/>
    <lineage>
        <taxon>Bacteria</taxon>
        <taxon>Bacillati</taxon>
        <taxon>Actinomycetota</taxon>
        <taxon>Actinomycetes</taxon>
        <taxon>Micrococcales</taxon>
        <taxon>Dermabacteraceae</taxon>
        <taxon>Brachybacterium</taxon>
    </lineage>
</organism>
<dbReference type="Pfam" id="PF00561">
    <property type="entry name" value="Abhydrolase_1"/>
    <property type="match status" value="1"/>
</dbReference>
<name>A0ABT0QZD2_9MICO</name>
<dbReference type="GO" id="GO:0016787">
    <property type="term" value="F:hydrolase activity"/>
    <property type="evidence" value="ECO:0007669"/>
    <property type="project" value="UniProtKB-KW"/>
</dbReference>